<dbReference type="SUPFAM" id="SSF55347">
    <property type="entry name" value="Glyceraldehyde-3-phosphate dehydrogenase-like, C-terminal domain"/>
    <property type="match status" value="1"/>
</dbReference>
<keyword evidence="6" id="KW-1185">Reference proteome</keyword>
<dbReference type="PANTHER" id="PTHR43377:SF12">
    <property type="entry name" value="BINDING ROSSMANN FOLD OXIDOREDUCTASE, PUTATIVE (AFU_ORTHOLOGUE AFUA_3G11840)-RELATED"/>
    <property type="match status" value="1"/>
</dbReference>
<evidence type="ECO:0000259" key="4">
    <source>
        <dbReference type="Pfam" id="PF02894"/>
    </source>
</evidence>
<dbReference type="Gene3D" id="3.40.50.720">
    <property type="entry name" value="NAD(P)-binding Rossmann-like Domain"/>
    <property type="match status" value="1"/>
</dbReference>
<dbReference type="Pfam" id="PF01408">
    <property type="entry name" value="GFO_IDH_MocA"/>
    <property type="match status" value="1"/>
</dbReference>
<feature type="domain" description="Gfo/Idh/MocA-like oxidoreductase N-terminal" evidence="3">
    <location>
        <begin position="21"/>
        <end position="140"/>
    </location>
</feature>
<evidence type="ECO:0000256" key="1">
    <source>
        <dbReference type="ARBA" id="ARBA00010928"/>
    </source>
</evidence>
<dbReference type="GO" id="GO:0000166">
    <property type="term" value="F:nucleotide binding"/>
    <property type="evidence" value="ECO:0007669"/>
    <property type="project" value="InterPro"/>
</dbReference>
<dbReference type="EMBL" id="SLWN01000007">
    <property type="protein sequence ID" value="TCO26599.1"/>
    <property type="molecule type" value="Genomic_DNA"/>
</dbReference>
<dbReference type="RefSeq" id="WP_132211208.1">
    <property type="nucleotide sequence ID" value="NZ_SLWN01000007.1"/>
</dbReference>
<evidence type="ECO:0000313" key="5">
    <source>
        <dbReference type="EMBL" id="TCO26599.1"/>
    </source>
</evidence>
<dbReference type="InterPro" id="IPR000683">
    <property type="entry name" value="Gfo/Idh/MocA-like_OxRdtase_N"/>
</dbReference>
<sequence>MTIIDTEPTRHGTPLRRPLTLAVAGAGARGTAYADLAARRPDSCTVVAVAEPRERARRSFAERHRIDPAKVFDSWRDLAEAPRIADAVVVALLDEQHVEAALAFIERGYDLLLEKPMATTEEGCRRISEAAELAGVAVQICHVMRHTTYTRALKAELARDAIGEIISVEHLEPVGYYHFAHSFVRGNWRRQDETSSVLLTKSCHDLDWLNHVISRAPRRVASFGSLTHFRPENRPPGAADRCLDCAVESSCPFSAERLYRTGLREGGTKQYFANVITGGVLTEDAVTEALATGPYGRCVYACDNDVADHQVVSIEYDGGVTASFTLSAFTPLENRHTKIFGTRGQLTGDGRFLEIYDFRTERRTVIDTSRDGSAAAEGHAGGDQALMDDFIDALTAGRPDRITAHLQDTLDGHRLVFAAEHSRREGGVVEVRTQSPANQARTQPGG</sequence>
<protein>
    <submittedName>
        <fullName evidence="5">Oxidoreductase family protein</fullName>
    </submittedName>
</protein>
<dbReference type="Pfam" id="PF02894">
    <property type="entry name" value="GFO_IDH_MocA_C"/>
    <property type="match status" value="1"/>
</dbReference>
<dbReference type="InterPro" id="IPR051450">
    <property type="entry name" value="Gfo/Idh/MocA_Oxidoreductases"/>
</dbReference>
<evidence type="ECO:0000313" key="6">
    <source>
        <dbReference type="Proteomes" id="UP000294508"/>
    </source>
</evidence>
<feature type="region of interest" description="Disordered" evidence="2">
    <location>
        <begin position="425"/>
        <end position="446"/>
    </location>
</feature>
<organism evidence="5 6">
    <name type="scientific">Kribbella steppae</name>
    <dbReference type="NCBI Taxonomy" id="2512223"/>
    <lineage>
        <taxon>Bacteria</taxon>
        <taxon>Bacillati</taxon>
        <taxon>Actinomycetota</taxon>
        <taxon>Actinomycetes</taxon>
        <taxon>Propionibacteriales</taxon>
        <taxon>Kribbellaceae</taxon>
        <taxon>Kribbella</taxon>
    </lineage>
</organism>
<dbReference type="Gene3D" id="3.30.360.10">
    <property type="entry name" value="Dihydrodipicolinate Reductase, domain 2"/>
    <property type="match status" value="1"/>
</dbReference>
<accession>A0A4R2HE41</accession>
<dbReference type="InterPro" id="IPR004104">
    <property type="entry name" value="Gfo/Idh/MocA-like_OxRdtase_C"/>
</dbReference>
<dbReference type="InterPro" id="IPR036291">
    <property type="entry name" value="NAD(P)-bd_dom_sf"/>
</dbReference>
<dbReference type="PANTHER" id="PTHR43377">
    <property type="entry name" value="BILIVERDIN REDUCTASE A"/>
    <property type="match status" value="1"/>
</dbReference>
<feature type="compositionally biased region" description="Polar residues" evidence="2">
    <location>
        <begin position="432"/>
        <end position="446"/>
    </location>
</feature>
<dbReference type="Proteomes" id="UP000294508">
    <property type="component" value="Unassembled WGS sequence"/>
</dbReference>
<comment type="similarity">
    <text evidence="1">Belongs to the Gfo/Idh/MocA family.</text>
</comment>
<name>A0A4R2HE41_9ACTN</name>
<reference evidence="5 6" key="1">
    <citation type="journal article" date="2015" name="Stand. Genomic Sci.">
        <title>Genomic Encyclopedia of Bacterial and Archaeal Type Strains, Phase III: the genomes of soil and plant-associated and newly described type strains.</title>
        <authorList>
            <person name="Whitman W.B."/>
            <person name="Woyke T."/>
            <person name="Klenk H.P."/>
            <person name="Zhou Y."/>
            <person name="Lilburn T.G."/>
            <person name="Beck B.J."/>
            <person name="De Vos P."/>
            <person name="Vandamme P."/>
            <person name="Eisen J.A."/>
            <person name="Garrity G."/>
            <person name="Hugenholtz P."/>
            <person name="Kyrpides N.C."/>
        </authorList>
    </citation>
    <scope>NUCLEOTIDE SEQUENCE [LARGE SCALE GENOMIC DNA]</scope>
    <source>
        <strain evidence="5 6">VKM Ac-2572</strain>
    </source>
</reference>
<proteinExistence type="inferred from homology"/>
<evidence type="ECO:0000256" key="2">
    <source>
        <dbReference type="SAM" id="MobiDB-lite"/>
    </source>
</evidence>
<gene>
    <name evidence="5" type="ORF">EV652_107492</name>
</gene>
<comment type="caution">
    <text evidence="5">The sequence shown here is derived from an EMBL/GenBank/DDBJ whole genome shotgun (WGS) entry which is preliminary data.</text>
</comment>
<dbReference type="AlphaFoldDB" id="A0A4R2HE41"/>
<dbReference type="OrthoDB" id="9792085at2"/>
<dbReference type="SUPFAM" id="SSF51735">
    <property type="entry name" value="NAD(P)-binding Rossmann-fold domains"/>
    <property type="match status" value="1"/>
</dbReference>
<evidence type="ECO:0000259" key="3">
    <source>
        <dbReference type="Pfam" id="PF01408"/>
    </source>
</evidence>
<feature type="domain" description="Gfo/Idh/MocA-like oxidoreductase C-terminal" evidence="4">
    <location>
        <begin position="155"/>
        <end position="431"/>
    </location>
</feature>